<keyword evidence="1" id="KW-0812">Transmembrane</keyword>
<keyword evidence="3" id="KW-1185">Reference proteome</keyword>
<dbReference type="Pfam" id="PF06966">
    <property type="entry name" value="DUF1295"/>
    <property type="match status" value="1"/>
</dbReference>
<name>A0A2Z7A4T0_9LAMI</name>
<dbReference type="GO" id="GO:0016020">
    <property type="term" value="C:membrane"/>
    <property type="evidence" value="ECO:0007669"/>
    <property type="project" value="TreeGrafter"/>
</dbReference>
<dbReference type="PANTHER" id="PTHR32251:SF23">
    <property type="entry name" value="3-OXO-5-ALPHA-STEROID 4-DEHYDROGENASE (DUF1295)"/>
    <property type="match status" value="1"/>
</dbReference>
<feature type="transmembrane region" description="Helical" evidence="1">
    <location>
        <begin position="151"/>
        <end position="177"/>
    </location>
</feature>
<accession>A0A2Z7A4T0</accession>
<keyword evidence="1" id="KW-0472">Membrane</keyword>
<feature type="transmembrane region" description="Helical" evidence="1">
    <location>
        <begin position="7"/>
        <end position="26"/>
    </location>
</feature>
<feature type="transmembrane region" description="Helical" evidence="1">
    <location>
        <begin position="248"/>
        <end position="281"/>
    </location>
</feature>
<reference evidence="2 3" key="1">
    <citation type="journal article" date="2015" name="Proc. Natl. Acad. Sci. U.S.A.">
        <title>The resurrection genome of Boea hygrometrica: A blueprint for survival of dehydration.</title>
        <authorList>
            <person name="Xiao L."/>
            <person name="Yang G."/>
            <person name="Zhang L."/>
            <person name="Yang X."/>
            <person name="Zhao S."/>
            <person name="Ji Z."/>
            <person name="Zhou Q."/>
            <person name="Hu M."/>
            <person name="Wang Y."/>
            <person name="Chen M."/>
            <person name="Xu Y."/>
            <person name="Jin H."/>
            <person name="Xiao X."/>
            <person name="Hu G."/>
            <person name="Bao F."/>
            <person name="Hu Y."/>
            <person name="Wan P."/>
            <person name="Li L."/>
            <person name="Deng X."/>
            <person name="Kuang T."/>
            <person name="Xiang C."/>
            <person name="Zhu J.K."/>
            <person name="Oliver M.J."/>
            <person name="He Y."/>
        </authorList>
    </citation>
    <scope>NUCLEOTIDE SEQUENCE [LARGE SCALE GENOMIC DNA]</scope>
    <source>
        <strain evidence="3">cv. XS01</strain>
    </source>
</reference>
<dbReference type="Gene3D" id="1.20.120.1630">
    <property type="match status" value="1"/>
</dbReference>
<dbReference type="InterPro" id="IPR010721">
    <property type="entry name" value="UstE-like"/>
</dbReference>
<dbReference type="AlphaFoldDB" id="A0A2Z7A4T0"/>
<evidence type="ECO:0000313" key="3">
    <source>
        <dbReference type="Proteomes" id="UP000250235"/>
    </source>
</evidence>
<organism evidence="2 3">
    <name type="scientific">Dorcoceras hygrometricum</name>
    <dbReference type="NCBI Taxonomy" id="472368"/>
    <lineage>
        <taxon>Eukaryota</taxon>
        <taxon>Viridiplantae</taxon>
        <taxon>Streptophyta</taxon>
        <taxon>Embryophyta</taxon>
        <taxon>Tracheophyta</taxon>
        <taxon>Spermatophyta</taxon>
        <taxon>Magnoliopsida</taxon>
        <taxon>eudicotyledons</taxon>
        <taxon>Gunneridae</taxon>
        <taxon>Pentapetalae</taxon>
        <taxon>asterids</taxon>
        <taxon>lamiids</taxon>
        <taxon>Lamiales</taxon>
        <taxon>Gesneriaceae</taxon>
        <taxon>Didymocarpoideae</taxon>
        <taxon>Trichosporeae</taxon>
        <taxon>Loxocarpinae</taxon>
        <taxon>Dorcoceras</taxon>
    </lineage>
</organism>
<evidence type="ECO:0000313" key="2">
    <source>
        <dbReference type="EMBL" id="KZV16544.1"/>
    </source>
</evidence>
<dbReference type="OrthoDB" id="201504at2759"/>
<evidence type="ECO:0000256" key="1">
    <source>
        <dbReference type="SAM" id="Phobius"/>
    </source>
</evidence>
<dbReference type="PANTHER" id="PTHR32251">
    <property type="entry name" value="3-OXO-5-ALPHA-STEROID 4-DEHYDROGENASE"/>
    <property type="match status" value="1"/>
</dbReference>
<dbReference type="Proteomes" id="UP000250235">
    <property type="component" value="Unassembled WGS sequence"/>
</dbReference>
<dbReference type="EMBL" id="KV019044">
    <property type="protein sequence ID" value="KZV16544.1"/>
    <property type="molecule type" value="Genomic_DNA"/>
</dbReference>
<feature type="transmembrane region" description="Helical" evidence="1">
    <location>
        <begin position="46"/>
        <end position="68"/>
    </location>
</feature>
<protein>
    <submittedName>
        <fullName evidence="2">Uncharacterized protein</fullName>
    </submittedName>
</protein>
<dbReference type="PROSITE" id="PS50244">
    <property type="entry name" value="S5A_REDUCTASE"/>
    <property type="match status" value="1"/>
</dbReference>
<sequence length="322" mass="38423">MARNWSNAVIAVLAPLPSIVFYVSFLGQYPSAREGDPLFSIWTWCYHHPLFLANIIFFLNVNVLFWLVGLLQSCHWMIDLYWTVIPVLLVHYFATHPLAEFNIWRSRVVIVLTWIWSLRLTHSYFRREKWQWGAREDWRFNDMRRQCGKNWWWISFFAVYLSQQVFLMGICMPLYIIHGKQKQINIWDFIATIICLTGVTIAYYADTQLDCFVSRNNELKRLGQPPHPTLDEGLWYYSRHPNYFGEQLWWWGLVVFAWNMGSGSAFLGALVNSLCLVYVTILVEERMLKQKYRVDAYKRYQKTTSAWIPWFKATSAREHKQT</sequence>
<gene>
    <name evidence="2" type="ORF">F511_11376</name>
</gene>
<proteinExistence type="predicted"/>
<feature type="transmembrane region" description="Helical" evidence="1">
    <location>
        <begin position="80"/>
        <end position="99"/>
    </location>
</feature>
<feature type="transmembrane region" description="Helical" evidence="1">
    <location>
        <begin position="184"/>
        <end position="205"/>
    </location>
</feature>
<keyword evidence="1" id="KW-1133">Transmembrane helix</keyword>